<dbReference type="STRING" id="1300342.I596_3265"/>
<comment type="similarity">
    <text evidence="1">Belongs to the barstar family.</text>
</comment>
<evidence type="ECO:0000259" key="2">
    <source>
        <dbReference type="Pfam" id="PF01337"/>
    </source>
</evidence>
<dbReference type="InterPro" id="IPR035905">
    <property type="entry name" value="Barstar-like_sf"/>
</dbReference>
<proteinExistence type="inferred from homology"/>
<dbReference type="Gene3D" id="3.30.370.10">
    <property type="entry name" value="Barstar-like"/>
    <property type="match status" value="1"/>
</dbReference>
<accession>A0A160DXJ2</accession>
<dbReference type="RefSeq" id="WP_067649866.1">
    <property type="nucleotide sequence ID" value="NZ_CP015249.1"/>
</dbReference>
<evidence type="ECO:0000313" key="4">
    <source>
        <dbReference type="Proteomes" id="UP000076830"/>
    </source>
</evidence>
<sequence length="137" mass="14578">MSAPLPLLADPARAGLYLVAAADFGALAQAAREAGLLARQVDLRGCRGKTALLRRIAEALDFPPTFGGNWDALADSLRDLGWLPAGGYVLTLLRDAPLRHGDRTFDVLLDVLEEAALAWAERGVPFWALVAMPDTAG</sequence>
<dbReference type="Proteomes" id="UP000076830">
    <property type="component" value="Chromosome"/>
</dbReference>
<evidence type="ECO:0000256" key="1">
    <source>
        <dbReference type="ARBA" id="ARBA00006845"/>
    </source>
</evidence>
<dbReference type="SUPFAM" id="SSF52038">
    <property type="entry name" value="Barstar-related"/>
    <property type="match status" value="1"/>
</dbReference>
<feature type="domain" description="Barstar (barnase inhibitor)" evidence="2">
    <location>
        <begin position="39"/>
        <end position="130"/>
    </location>
</feature>
<evidence type="ECO:0000313" key="3">
    <source>
        <dbReference type="EMBL" id="ANB19254.1"/>
    </source>
</evidence>
<name>A0A160DXJ2_9GAMM</name>
<dbReference type="Pfam" id="PF01337">
    <property type="entry name" value="Barstar"/>
    <property type="match status" value="1"/>
</dbReference>
<reference evidence="3 4" key="1">
    <citation type="submission" date="2016-04" db="EMBL/GenBank/DDBJ databases">
        <title>Complete genome sequence of Dokdonella koreensis DS-123T.</title>
        <authorList>
            <person name="Kim J.F."/>
            <person name="Lee H."/>
            <person name="Kwak M.-J."/>
        </authorList>
    </citation>
    <scope>NUCLEOTIDE SEQUENCE [LARGE SCALE GENOMIC DNA]</scope>
    <source>
        <strain evidence="3 4">DS-123</strain>
    </source>
</reference>
<dbReference type="InterPro" id="IPR000468">
    <property type="entry name" value="Barstar"/>
</dbReference>
<dbReference type="EMBL" id="CP015249">
    <property type="protein sequence ID" value="ANB19254.1"/>
    <property type="molecule type" value="Genomic_DNA"/>
</dbReference>
<gene>
    <name evidence="3" type="ORF">I596_3265</name>
</gene>
<dbReference type="OrthoDB" id="7575400at2"/>
<protein>
    <submittedName>
        <fullName evidence="3">Barnase inhibitor, Barstar</fullName>
    </submittedName>
</protein>
<keyword evidence="4" id="KW-1185">Reference proteome</keyword>
<dbReference type="PATRIC" id="fig|1300342.3.peg.3189"/>
<dbReference type="AlphaFoldDB" id="A0A160DXJ2"/>
<organism evidence="3 4">
    <name type="scientific">Dokdonella koreensis DS-123</name>
    <dbReference type="NCBI Taxonomy" id="1300342"/>
    <lineage>
        <taxon>Bacteria</taxon>
        <taxon>Pseudomonadati</taxon>
        <taxon>Pseudomonadota</taxon>
        <taxon>Gammaproteobacteria</taxon>
        <taxon>Lysobacterales</taxon>
        <taxon>Rhodanobacteraceae</taxon>
        <taxon>Dokdonella</taxon>
    </lineage>
</organism>
<dbReference type="KEGG" id="dko:I596_3265"/>